<dbReference type="EMBL" id="CM042890">
    <property type="protein sequence ID" value="KAI4312389.1"/>
    <property type="molecule type" value="Genomic_DNA"/>
</dbReference>
<comment type="caution">
    <text evidence="1">The sequence shown here is derived from an EMBL/GenBank/DDBJ whole genome shotgun (WGS) entry which is preliminary data.</text>
</comment>
<evidence type="ECO:0000313" key="2">
    <source>
        <dbReference type="Proteomes" id="UP001057402"/>
    </source>
</evidence>
<proteinExistence type="predicted"/>
<keyword evidence="2" id="KW-1185">Reference proteome</keyword>
<gene>
    <name evidence="1" type="ORF">MLD38_037199</name>
</gene>
<evidence type="ECO:0000313" key="1">
    <source>
        <dbReference type="EMBL" id="KAI4312389.1"/>
    </source>
</evidence>
<accession>A0ACB9LMK8</accession>
<organism evidence="1 2">
    <name type="scientific">Melastoma candidum</name>
    <dbReference type="NCBI Taxonomy" id="119954"/>
    <lineage>
        <taxon>Eukaryota</taxon>
        <taxon>Viridiplantae</taxon>
        <taxon>Streptophyta</taxon>
        <taxon>Embryophyta</taxon>
        <taxon>Tracheophyta</taxon>
        <taxon>Spermatophyta</taxon>
        <taxon>Magnoliopsida</taxon>
        <taxon>eudicotyledons</taxon>
        <taxon>Gunneridae</taxon>
        <taxon>Pentapetalae</taxon>
        <taxon>rosids</taxon>
        <taxon>malvids</taxon>
        <taxon>Myrtales</taxon>
        <taxon>Melastomataceae</taxon>
        <taxon>Melastomatoideae</taxon>
        <taxon>Melastomateae</taxon>
        <taxon>Melastoma</taxon>
    </lineage>
</organism>
<dbReference type="Proteomes" id="UP001057402">
    <property type="component" value="Chromosome 11"/>
</dbReference>
<name>A0ACB9LMK8_9MYRT</name>
<reference evidence="2" key="1">
    <citation type="journal article" date="2023" name="Front. Plant Sci.">
        <title>Chromosomal-level genome assembly of Melastoma candidum provides insights into trichome evolution.</title>
        <authorList>
            <person name="Zhong Y."/>
            <person name="Wu W."/>
            <person name="Sun C."/>
            <person name="Zou P."/>
            <person name="Liu Y."/>
            <person name="Dai S."/>
            <person name="Zhou R."/>
        </authorList>
    </citation>
    <scope>NUCLEOTIDE SEQUENCE [LARGE SCALE GENOMIC DNA]</scope>
</reference>
<protein>
    <submittedName>
        <fullName evidence="1">Uncharacterized protein</fullName>
    </submittedName>
</protein>
<sequence>MTPRVTTLPLFLLFLYRAAALRKFVALQCPWEFYPPGGNYSSNLSRLLLRRVYDKGWISFFYNVTEGDPPDTVYGNFLCRPDVPADVCRSCIDFGGSYLLKEFYGRKEAIIWYDECLLRYSNRSFFSLLESAPPYRSFIKAESPYPDIIGTNLANLLDNVTEMVIASDFLYAASKILMPSLIEIHVRAQCTPDLTKPDCRTCLGVAKSDFGLFTSIKRSSRVSLPSCYAQYEIYDSTAQASLSGQTTNRTINTNSGGRKKTSTRKWVLTSVFSAAFLLMFFAGSFILAKLRLKIRDDDRETGKELQSSDVGKHTRFEISNEVPGEKPMNDSPDMYLLPLNVIRTATNNFSDDCKLGRGGFGLVYKGTLADGREIAVKRLSSSSSQGLVELKNEVTLIARLQHRNLVKLLGCCLEEQEKLLIYDGYMAPEYAMGGFFSVKSDVFSFGVLVLETVSGCKNSNFHRDHEEGESLITYVWKQWTDGRALDLVDAR</sequence>